<sequence length="140" mass="15534">MLETMRSGRGRLACMLVSLAGLLGGPLTSASAQGVNAKPTALEIAALPPYCQARLNRDRAQMDQWIGAMGKDLFTHIHHYCNGMVYFNRANAALQSDTRNALLSRAISEFNYVIKRWPTSFVLYQQAGVYKSMAEMMKTN</sequence>
<evidence type="ECO:0000256" key="1">
    <source>
        <dbReference type="SAM" id="SignalP"/>
    </source>
</evidence>
<gene>
    <name evidence="2" type="ORF">HF203_09145</name>
</gene>
<keyword evidence="3" id="KW-1185">Reference proteome</keyword>
<proteinExistence type="predicted"/>
<keyword evidence="1" id="KW-0732">Signal</keyword>
<dbReference type="RefSeq" id="WP_168668891.1">
    <property type="nucleotide sequence ID" value="NZ_JAAXKX010000011.1"/>
</dbReference>
<accession>A0ABX1IB13</accession>
<name>A0ABX1IB13_9GAMM</name>
<reference evidence="2 3" key="1">
    <citation type="submission" date="2020-04" db="EMBL/GenBank/DDBJ databases">
        <title>Draft Whole-Genome sequence of Marichromatium bheemlicum DSM 18632, type strain.</title>
        <authorList>
            <person name="Kyndt J.A."/>
            <person name="Meyer T.E."/>
        </authorList>
    </citation>
    <scope>NUCLEOTIDE SEQUENCE [LARGE SCALE GENOMIC DNA]</scope>
    <source>
        <strain evidence="2 3">DSM 18632</strain>
    </source>
</reference>
<comment type="caution">
    <text evidence="2">The sequence shown here is derived from an EMBL/GenBank/DDBJ whole genome shotgun (WGS) entry which is preliminary data.</text>
</comment>
<evidence type="ECO:0000313" key="2">
    <source>
        <dbReference type="EMBL" id="NKN33387.1"/>
    </source>
</evidence>
<feature type="chain" id="PRO_5046993788" evidence="1">
    <location>
        <begin position="33"/>
        <end position="140"/>
    </location>
</feature>
<dbReference type="EMBL" id="JAAXKX010000011">
    <property type="protein sequence ID" value="NKN33387.1"/>
    <property type="molecule type" value="Genomic_DNA"/>
</dbReference>
<organism evidence="2 3">
    <name type="scientific">Marichromatium bheemlicum</name>
    <dbReference type="NCBI Taxonomy" id="365339"/>
    <lineage>
        <taxon>Bacteria</taxon>
        <taxon>Pseudomonadati</taxon>
        <taxon>Pseudomonadota</taxon>
        <taxon>Gammaproteobacteria</taxon>
        <taxon>Chromatiales</taxon>
        <taxon>Chromatiaceae</taxon>
        <taxon>Marichromatium</taxon>
    </lineage>
</organism>
<evidence type="ECO:0000313" key="3">
    <source>
        <dbReference type="Proteomes" id="UP000740754"/>
    </source>
</evidence>
<feature type="signal peptide" evidence="1">
    <location>
        <begin position="1"/>
        <end position="32"/>
    </location>
</feature>
<protein>
    <submittedName>
        <fullName evidence="2">Uncharacterized protein</fullName>
    </submittedName>
</protein>
<dbReference type="Proteomes" id="UP000740754">
    <property type="component" value="Unassembled WGS sequence"/>
</dbReference>